<dbReference type="AlphaFoldDB" id="A0A1T4YYX2"/>
<name>A0A1T4YYX2_9ACTN</name>
<dbReference type="RefSeq" id="WP_153302911.1">
    <property type="nucleotide sequence ID" value="NZ_LT796768.1"/>
</dbReference>
<proteinExistence type="predicted"/>
<evidence type="ECO:0000313" key="1">
    <source>
        <dbReference type="EMBL" id="SKB07010.1"/>
    </source>
</evidence>
<organism evidence="1 2">
    <name type="scientific">Aeromicrobium choanae</name>
    <dbReference type="NCBI Taxonomy" id="1736691"/>
    <lineage>
        <taxon>Bacteria</taxon>
        <taxon>Bacillati</taxon>
        <taxon>Actinomycetota</taxon>
        <taxon>Actinomycetes</taxon>
        <taxon>Propionibacteriales</taxon>
        <taxon>Nocardioidaceae</taxon>
        <taxon>Aeromicrobium</taxon>
    </lineage>
</organism>
<reference evidence="2" key="1">
    <citation type="submission" date="2017-02" db="EMBL/GenBank/DDBJ databases">
        <authorList>
            <person name="Varghese N."/>
            <person name="Submissions S."/>
        </authorList>
    </citation>
    <scope>NUCLEOTIDE SEQUENCE [LARGE SCALE GENOMIC DNA]</scope>
    <source>
        <strain evidence="2">9H-4</strain>
    </source>
</reference>
<sequence length="50" mass="5217">MIALALAFLCGMAFAVSVAVLLATGMVNRAMASFSLAEEDAGLDEFAHLR</sequence>
<evidence type="ECO:0000313" key="2">
    <source>
        <dbReference type="Proteomes" id="UP000191040"/>
    </source>
</evidence>
<dbReference type="STRING" id="1736691.SAMN06295964_1540"/>
<gene>
    <name evidence="1" type="ORF">SAMN06295964_1540</name>
</gene>
<keyword evidence="2" id="KW-1185">Reference proteome</keyword>
<accession>A0A1T4YYX2</accession>
<dbReference type="Proteomes" id="UP000191040">
    <property type="component" value="Chromosome I"/>
</dbReference>
<dbReference type="EMBL" id="LT796768">
    <property type="protein sequence ID" value="SKB07010.1"/>
    <property type="molecule type" value="Genomic_DNA"/>
</dbReference>
<protein>
    <submittedName>
        <fullName evidence="1">Uncharacterized protein</fullName>
    </submittedName>
</protein>